<name>A0A1V2A5E3_9BACI</name>
<evidence type="ECO:0000256" key="1">
    <source>
        <dbReference type="SAM" id="Phobius"/>
    </source>
</evidence>
<gene>
    <name evidence="2" type="ORF">BTO28_13090</name>
</gene>
<dbReference type="Proteomes" id="UP000188613">
    <property type="component" value="Unassembled WGS sequence"/>
</dbReference>
<feature type="transmembrane region" description="Helical" evidence="1">
    <location>
        <begin position="12"/>
        <end position="33"/>
    </location>
</feature>
<sequence length="66" mass="7864">MILSFYFDLNVINNILFTFFQNGVWVLGFFYLLNKLFVNKKLLKFSKVVVIFVLAFFLFFSFAANM</sequence>
<reference evidence="2 3" key="1">
    <citation type="submission" date="2016-12" db="EMBL/GenBank/DDBJ databases">
        <title>Domibacillus sp. SAB 38T whole genome sequencing.</title>
        <authorList>
            <person name="Verma A."/>
            <person name="Ojha A.K."/>
            <person name="Krishnamurthi S."/>
        </authorList>
    </citation>
    <scope>NUCLEOTIDE SEQUENCE [LARGE SCALE GENOMIC DNA]</scope>
    <source>
        <strain evidence="2 3">SAB 38</strain>
    </source>
</reference>
<comment type="caution">
    <text evidence="2">The sequence shown here is derived from an EMBL/GenBank/DDBJ whole genome shotgun (WGS) entry which is preliminary data.</text>
</comment>
<organism evidence="2 3">
    <name type="scientific">Domibacillus epiphyticus</name>
    <dbReference type="NCBI Taxonomy" id="1714355"/>
    <lineage>
        <taxon>Bacteria</taxon>
        <taxon>Bacillati</taxon>
        <taxon>Bacillota</taxon>
        <taxon>Bacilli</taxon>
        <taxon>Bacillales</taxon>
        <taxon>Bacillaceae</taxon>
        <taxon>Domibacillus</taxon>
    </lineage>
</organism>
<evidence type="ECO:0000313" key="3">
    <source>
        <dbReference type="Proteomes" id="UP000188613"/>
    </source>
</evidence>
<keyword evidence="3" id="KW-1185">Reference proteome</keyword>
<accession>A0A1V2A5E3</accession>
<keyword evidence="1" id="KW-0472">Membrane</keyword>
<keyword evidence="1" id="KW-1133">Transmembrane helix</keyword>
<dbReference type="EMBL" id="MSFI01000022">
    <property type="protein sequence ID" value="OMP66231.1"/>
    <property type="molecule type" value="Genomic_DNA"/>
</dbReference>
<dbReference type="STRING" id="1714355.BTO28_13090"/>
<protein>
    <submittedName>
        <fullName evidence="2">Uncharacterized protein</fullName>
    </submittedName>
</protein>
<proteinExistence type="predicted"/>
<dbReference type="AlphaFoldDB" id="A0A1V2A5E3"/>
<feature type="transmembrane region" description="Helical" evidence="1">
    <location>
        <begin position="45"/>
        <end position="64"/>
    </location>
</feature>
<evidence type="ECO:0000313" key="2">
    <source>
        <dbReference type="EMBL" id="OMP66231.1"/>
    </source>
</evidence>
<keyword evidence="1" id="KW-0812">Transmembrane</keyword>